<feature type="compositionally biased region" description="Polar residues" evidence="2">
    <location>
        <begin position="30"/>
        <end position="48"/>
    </location>
</feature>
<evidence type="ECO:0000259" key="3">
    <source>
        <dbReference type="PROSITE" id="PS50157"/>
    </source>
</evidence>
<evidence type="ECO:0000256" key="2">
    <source>
        <dbReference type="SAM" id="MobiDB-lite"/>
    </source>
</evidence>
<keyword evidence="1" id="KW-0863">Zinc-finger</keyword>
<evidence type="ECO:0000313" key="4">
    <source>
        <dbReference type="EMBL" id="MFH4981622.1"/>
    </source>
</evidence>
<dbReference type="PROSITE" id="PS00028">
    <property type="entry name" value="ZINC_FINGER_C2H2_1"/>
    <property type="match status" value="1"/>
</dbReference>
<dbReference type="PROSITE" id="PS50157">
    <property type="entry name" value="ZINC_FINGER_C2H2_2"/>
    <property type="match status" value="1"/>
</dbReference>
<name>A0ABD6EYD9_9BILA</name>
<comment type="caution">
    <text evidence="4">The sequence shown here is derived from an EMBL/GenBank/DDBJ whole genome shotgun (WGS) entry which is preliminary data.</text>
</comment>
<feature type="domain" description="C2H2-type" evidence="3">
    <location>
        <begin position="127"/>
        <end position="155"/>
    </location>
</feature>
<keyword evidence="5" id="KW-1185">Reference proteome</keyword>
<keyword evidence="1" id="KW-0479">Metal-binding</keyword>
<organism evidence="4 5">
    <name type="scientific">Gnathostoma spinigerum</name>
    <dbReference type="NCBI Taxonomy" id="75299"/>
    <lineage>
        <taxon>Eukaryota</taxon>
        <taxon>Metazoa</taxon>
        <taxon>Ecdysozoa</taxon>
        <taxon>Nematoda</taxon>
        <taxon>Chromadorea</taxon>
        <taxon>Rhabditida</taxon>
        <taxon>Spirurina</taxon>
        <taxon>Gnathostomatomorpha</taxon>
        <taxon>Gnathostomatoidea</taxon>
        <taxon>Gnathostomatidae</taxon>
        <taxon>Gnathostoma</taxon>
    </lineage>
</organism>
<dbReference type="InterPro" id="IPR013087">
    <property type="entry name" value="Znf_C2H2_type"/>
</dbReference>
<dbReference type="GO" id="GO:0008270">
    <property type="term" value="F:zinc ion binding"/>
    <property type="evidence" value="ECO:0007669"/>
    <property type="project" value="UniProtKB-KW"/>
</dbReference>
<accession>A0ABD6EYD9</accession>
<gene>
    <name evidence="4" type="ORF">AB6A40_008331</name>
</gene>
<proteinExistence type="predicted"/>
<dbReference type="Proteomes" id="UP001608902">
    <property type="component" value="Unassembled WGS sequence"/>
</dbReference>
<dbReference type="AlphaFoldDB" id="A0ABD6EYD9"/>
<keyword evidence="1" id="KW-0862">Zinc</keyword>
<reference evidence="4 5" key="1">
    <citation type="submission" date="2024-08" db="EMBL/GenBank/DDBJ databases">
        <title>Gnathostoma spinigerum genome.</title>
        <authorList>
            <person name="Gonzalez-Bertolin B."/>
            <person name="Monzon S."/>
            <person name="Zaballos A."/>
            <person name="Jimenez P."/>
            <person name="Dekumyoy P."/>
            <person name="Varona S."/>
            <person name="Cuesta I."/>
            <person name="Sumanam S."/>
            <person name="Adisakwattana P."/>
            <person name="Gasser R.B."/>
            <person name="Hernandez-Gonzalez A."/>
            <person name="Young N.D."/>
            <person name="Perteguer M.J."/>
        </authorList>
    </citation>
    <scope>NUCLEOTIDE SEQUENCE [LARGE SCALE GENOMIC DNA]</scope>
    <source>
        <strain evidence="4">AL3</strain>
        <tissue evidence="4">Liver</tissue>
    </source>
</reference>
<dbReference type="EMBL" id="JBGFUD010007567">
    <property type="protein sequence ID" value="MFH4981622.1"/>
    <property type="molecule type" value="Genomic_DNA"/>
</dbReference>
<evidence type="ECO:0000313" key="5">
    <source>
        <dbReference type="Proteomes" id="UP001608902"/>
    </source>
</evidence>
<sequence length="170" mass="19345">MRHSDTEDILSQRKRKNEQERPLNVWNPALDNTNDSVNGEPSLQSSRMSFVPPSENDNELASSALLRSDDPYRIKMRLTSYLSQPIALNEMVQNFGRFLPSTNGTLTVHVNPIVQQVLGLSVGGCYNHCAVCGASFYLTTDLVQHTRVNHRLLRRKKFSVHQQQPRSRRA</sequence>
<evidence type="ECO:0000256" key="1">
    <source>
        <dbReference type="PROSITE-ProRule" id="PRU00042"/>
    </source>
</evidence>
<protein>
    <recommendedName>
        <fullName evidence="3">C2H2-type domain-containing protein</fullName>
    </recommendedName>
</protein>
<feature type="region of interest" description="Disordered" evidence="2">
    <location>
        <begin position="1"/>
        <end position="57"/>
    </location>
</feature>